<dbReference type="PATRIC" id="fig|1157951.4.peg.2323"/>
<reference evidence="2 3" key="1">
    <citation type="journal article" date="2012" name="J. Bacteriol.">
        <title>Complete Genome Sequence of Providencia stuartii Clinical Isolate MRSN 2154.</title>
        <authorList>
            <person name="Clifford R.J."/>
            <person name="Hang J."/>
            <person name="Riley M.C."/>
            <person name="Onmus-Leone F."/>
            <person name="Kuschner R.A."/>
            <person name="Lesho E.P."/>
            <person name="Waterman P.E."/>
        </authorList>
    </citation>
    <scope>NUCLEOTIDE SEQUENCE [LARGE SCALE GENOMIC DNA]</scope>
    <source>
        <strain evidence="2 3">MRSN 2154</strain>
    </source>
</reference>
<feature type="domain" description="Transposase DDE" evidence="1">
    <location>
        <begin position="11"/>
        <end position="74"/>
    </location>
</feature>
<evidence type="ECO:0000259" key="1">
    <source>
        <dbReference type="Pfam" id="PF13612"/>
    </source>
</evidence>
<evidence type="ECO:0000313" key="2">
    <source>
        <dbReference type="EMBL" id="AFH94160.1"/>
    </source>
</evidence>
<dbReference type="AlphaFoldDB" id="A0A140NNC5"/>
<dbReference type="KEGG" id="psi:S70_11555"/>
<protein>
    <submittedName>
        <fullName evidence="2">Transposase</fullName>
    </submittedName>
</protein>
<accession>A0A140NNC5</accession>
<dbReference type="EMBL" id="CP003488">
    <property type="protein sequence ID" value="AFH94160.1"/>
    <property type="molecule type" value="Genomic_DNA"/>
</dbReference>
<reference evidence="3" key="2">
    <citation type="submission" date="2012-04" db="EMBL/GenBank/DDBJ databases">
        <title>Complete genome sequence of Providencia stuartii clinical isolate MRSN 2154.</title>
        <authorList>
            <person name="Clifford R.J."/>
            <person name="Hang J."/>
            <person name="Riley M.C."/>
            <person name="Onmus-Leone F."/>
            <person name="Kuschner R.A."/>
            <person name="Lesho E.P."/>
            <person name="Waterman P.E."/>
        </authorList>
    </citation>
    <scope>NUCLEOTIDE SEQUENCE [LARGE SCALE GENOMIC DNA]</scope>
    <source>
        <strain evidence="3">MRSN 2154</strain>
    </source>
</reference>
<dbReference type="HOGENOM" id="CLU_2773587_0_0_6"/>
<proteinExistence type="predicted"/>
<dbReference type="InterPro" id="IPR025668">
    <property type="entry name" value="Tnp_DDE_dom"/>
</dbReference>
<sequence>MPLRSFFTHLKGQPTGIEFITSIKVCHNLRIPKHRFFKNSAARGKETIEWFYGFKQHIIVNHLDEIVAAELTSAKH</sequence>
<name>A0A140NNC5_PROSM</name>
<dbReference type="Pfam" id="PF13612">
    <property type="entry name" value="DDE_Tnp_1_3"/>
    <property type="match status" value="1"/>
</dbReference>
<gene>
    <name evidence="2" type="ordered locus">S70_11555</name>
</gene>
<organism evidence="2 3">
    <name type="scientific">Providencia stuartii (strain MRSN 2154)</name>
    <dbReference type="NCBI Taxonomy" id="1157951"/>
    <lineage>
        <taxon>Bacteria</taxon>
        <taxon>Pseudomonadati</taxon>
        <taxon>Pseudomonadota</taxon>
        <taxon>Gammaproteobacteria</taxon>
        <taxon>Enterobacterales</taxon>
        <taxon>Morganellaceae</taxon>
        <taxon>Providencia</taxon>
    </lineage>
</organism>
<evidence type="ECO:0000313" key="3">
    <source>
        <dbReference type="Proteomes" id="UP000005012"/>
    </source>
</evidence>
<dbReference type="Proteomes" id="UP000005012">
    <property type="component" value="Chromosome"/>
</dbReference>